<evidence type="ECO:0000256" key="3">
    <source>
        <dbReference type="ARBA" id="ARBA00023121"/>
    </source>
</evidence>
<evidence type="ECO:0000313" key="7">
    <source>
        <dbReference type="EMBL" id="KAK6155098.1"/>
    </source>
</evidence>
<evidence type="ECO:0000256" key="2">
    <source>
        <dbReference type="ARBA" id="ARBA00022448"/>
    </source>
</evidence>
<dbReference type="InterPro" id="IPR036312">
    <property type="entry name" value="Bifun_inhib/LTP/seed_sf"/>
</dbReference>
<feature type="chain" id="PRO_5046538992" description="Non-specific lipid-transfer protein" evidence="5">
    <location>
        <begin position="25"/>
        <end position="136"/>
    </location>
</feature>
<evidence type="ECO:0000256" key="1">
    <source>
        <dbReference type="ARBA" id="ARBA00009748"/>
    </source>
</evidence>
<evidence type="ECO:0000256" key="4">
    <source>
        <dbReference type="RuleBase" id="RU000628"/>
    </source>
</evidence>
<dbReference type="InterPro" id="IPR000528">
    <property type="entry name" value="Plant_nsLTP"/>
</dbReference>
<protein>
    <recommendedName>
        <fullName evidence="4">Non-specific lipid-transfer protein</fullName>
    </recommendedName>
</protein>
<comment type="similarity">
    <text evidence="1 4">Belongs to the plant LTP family.</text>
</comment>
<name>A0ABR0X616_REHGL</name>
<dbReference type="PRINTS" id="PR00382">
    <property type="entry name" value="LIPIDTRNSFER"/>
</dbReference>
<dbReference type="PANTHER" id="PTHR33076">
    <property type="entry name" value="NON-SPECIFIC LIPID-TRANSFER PROTEIN 2-RELATED"/>
    <property type="match status" value="1"/>
</dbReference>
<dbReference type="Gene3D" id="1.10.110.10">
    <property type="entry name" value="Plant lipid-transfer and hydrophobic proteins"/>
    <property type="match status" value="1"/>
</dbReference>
<evidence type="ECO:0000259" key="6">
    <source>
        <dbReference type="SMART" id="SM00499"/>
    </source>
</evidence>
<comment type="function">
    <text evidence="4">Plant non-specific lipid-transfer proteins transfer phospholipids as well as galactolipids across membranes. May play a role in wax or cutin deposition in the cell walls of expanding epidermal cells and certain secretory tissues.</text>
</comment>
<dbReference type="Pfam" id="PF00234">
    <property type="entry name" value="Tryp_alpha_amyl"/>
    <property type="match status" value="1"/>
</dbReference>
<dbReference type="CDD" id="cd01960">
    <property type="entry name" value="nsLTP1"/>
    <property type="match status" value="1"/>
</dbReference>
<evidence type="ECO:0000313" key="8">
    <source>
        <dbReference type="Proteomes" id="UP001318860"/>
    </source>
</evidence>
<comment type="caution">
    <text evidence="7">The sequence shown here is derived from an EMBL/GenBank/DDBJ whole genome shotgun (WGS) entry which is preliminary data.</text>
</comment>
<feature type="signal peptide" evidence="5">
    <location>
        <begin position="1"/>
        <end position="24"/>
    </location>
</feature>
<gene>
    <name evidence="7" type="ORF">DH2020_009346</name>
</gene>
<dbReference type="EMBL" id="JABTTQ020000005">
    <property type="protein sequence ID" value="KAK6155098.1"/>
    <property type="molecule type" value="Genomic_DNA"/>
</dbReference>
<accession>A0ABR0X616</accession>
<sequence length="136" mass="13656">MKGVVAILLVVIAVVSLAATPSDAVSCGDVQGSLSPCLAYLTGGGEPTDSCCGGVKSLLGNLQSQQDRQTACNCMKSAASSFSVRPDSAANLPGKCGVSIGMTVSPNIDCSQSGPAKNLFLLEAHVSVRLANGLID</sequence>
<dbReference type="Proteomes" id="UP001318860">
    <property type="component" value="Unassembled WGS sequence"/>
</dbReference>
<proteinExistence type="inferred from homology"/>
<dbReference type="SMART" id="SM00499">
    <property type="entry name" value="AAI"/>
    <property type="match status" value="1"/>
</dbReference>
<keyword evidence="3 4" id="KW-0446">Lipid-binding</keyword>
<reference evidence="7 8" key="1">
    <citation type="journal article" date="2021" name="Comput. Struct. Biotechnol. J.">
        <title>De novo genome assembly of the potent medicinal plant Rehmannia glutinosa using nanopore technology.</title>
        <authorList>
            <person name="Ma L."/>
            <person name="Dong C."/>
            <person name="Song C."/>
            <person name="Wang X."/>
            <person name="Zheng X."/>
            <person name="Niu Y."/>
            <person name="Chen S."/>
            <person name="Feng W."/>
        </authorList>
    </citation>
    <scope>NUCLEOTIDE SEQUENCE [LARGE SCALE GENOMIC DNA]</scope>
    <source>
        <strain evidence="7">DH-2019</strain>
    </source>
</reference>
<keyword evidence="8" id="KW-1185">Reference proteome</keyword>
<keyword evidence="2 4" id="KW-0813">Transport</keyword>
<dbReference type="InterPro" id="IPR016140">
    <property type="entry name" value="Bifunc_inhib/LTP/seed_store"/>
</dbReference>
<organism evidence="7 8">
    <name type="scientific">Rehmannia glutinosa</name>
    <name type="common">Chinese foxglove</name>
    <dbReference type="NCBI Taxonomy" id="99300"/>
    <lineage>
        <taxon>Eukaryota</taxon>
        <taxon>Viridiplantae</taxon>
        <taxon>Streptophyta</taxon>
        <taxon>Embryophyta</taxon>
        <taxon>Tracheophyta</taxon>
        <taxon>Spermatophyta</taxon>
        <taxon>Magnoliopsida</taxon>
        <taxon>eudicotyledons</taxon>
        <taxon>Gunneridae</taxon>
        <taxon>Pentapetalae</taxon>
        <taxon>asterids</taxon>
        <taxon>lamiids</taxon>
        <taxon>Lamiales</taxon>
        <taxon>Orobanchaceae</taxon>
        <taxon>Rehmannieae</taxon>
        <taxon>Rehmannia</taxon>
    </lineage>
</organism>
<keyword evidence="5" id="KW-0732">Signal</keyword>
<evidence type="ECO:0000256" key="5">
    <source>
        <dbReference type="SAM" id="SignalP"/>
    </source>
</evidence>
<feature type="domain" description="Bifunctional inhibitor/plant lipid transfer protein/seed storage helical" evidence="6">
    <location>
        <begin position="27"/>
        <end position="110"/>
    </location>
</feature>
<dbReference type="SUPFAM" id="SSF47699">
    <property type="entry name" value="Bifunctional inhibitor/lipid-transfer protein/seed storage 2S albumin"/>
    <property type="match status" value="1"/>
</dbReference>